<dbReference type="AlphaFoldDB" id="A0A4U6XAE1"/>
<dbReference type="Proteomes" id="UP000310108">
    <property type="component" value="Unassembled WGS sequence"/>
</dbReference>
<dbReference type="EMBL" id="PJEX01000269">
    <property type="protein sequence ID" value="TKW51982.1"/>
    <property type="molecule type" value="Genomic_DNA"/>
</dbReference>
<dbReference type="SUPFAM" id="SSF51735">
    <property type="entry name" value="NAD(P)-binding Rossmann-fold domains"/>
    <property type="match status" value="1"/>
</dbReference>
<proteinExistence type="predicted"/>
<gene>
    <name evidence="1" type="ORF">CTA1_11023</name>
</gene>
<dbReference type="InterPro" id="IPR036291">
    <property type="entry name" value="NAD(P)-bd_dom_sf"/>
</dbReference>
<dbReference type="Gene3D" id="3.40.50.720">
    <property type="entry name" value="NAD(P)-binding Rossmann-like Domain"/>
    <property type="match status" value="1"/>
</dbReference>
<evidence type="ECO:0000313" key="2">
    <source>
        <dbReference type="Proteomes" id="UP000310108"/>
    </source>
</evidence>
<organism evidence="1 2">
    <name type="scientific">Colletotrichum tanaceti</name>
    <dbReference type="NCBI Taxonomy" id="1306861"/>
    <lineage>
        <taxon>Eukaryota</taxon>
        <taxon>Fungi</taxon>
        <taxon>Dikarya</taxon>
        <taxon>Ascomycota</taxon>
        <taxon>Pezizomycotina</taxon>
        <taxon>Sordariomycetes</taxon>
        <taxon>Hypocreomycetidae</taxon>
        <taxon>Glomerellales</taxon>
        <taxon>Glomerellaceae</taxon>
        <taxon>Colletotrichum</taxon>
        <taxon>Colletotrichum destructivum species complex</taxon>
    </lineage>
</organism>
<dbReference type="GO" id="GO:0016616">
    <property type="term" value="F:oxidoreductase activity, acting on the CH-OH group of donors, NAD or NADP as acceptor"/>
    <property type="evidence" value="ECO:0007669"/>
    <property type="project" value="TreeGrafter"/>
</dbReference>
<sequence length="270" mass="29532">MPSYLVTGVNRGIGWAFLRNISDDPNNTVIGTVRNKESAEDKVANELGARPNIHIVEVELSSYDSIKKSVDVVSQITGGKLDYIIANAAYVSDWQAFDPIGELGESPEKLEDELLQAFKVNVVGNVHLFNLYIPLVLRGDVKKVITLSSGMADIDLINQYRLYNLAPYSISKGAVNIAVSKFHAQYASHGVLFMGICPGLVETGHNGNLQPDQAEKAKKVFAIFNDYAPGMSVRAPEDSVNDVMKVIYESSLDNGRGGAYISHLGTKRWL</sequence>
<dbReference type="Pfam" id="PF00106">
    <property type="entry name" value="adh_short"/>
    <property type="match status" value="1"/>
</dbReference>
<evidence type="ECO:0000313" key="1">
    <source>
        <dbReference type="EMBL" id="TKW51982.1"/>
    </source>
</evidence>
<name>A0A4U6XAE1_9PEZI</name>
<reference evidence="1 2" key="1">
    <citation type="journal article" date="2019" name="PLoS ONE">
        <title>Comparative genome analysis indicates high evolutionary potential of pathogenicity genes in Colletotrichum tanaceti.</title>
        <authorList>
            <person name="Lelwala R.V."/>
            <person name="Korhonen P.K."/>
            <person name="Young N.D."/>
            <person name="Scott J.B."/>
            <person name="Ades P.A."/>
            <person name="Gasser R.B."/>
            <person name="Taylor P.W.J."/>
        </authorList>
    </citation>
    <scope>NUCLEOTIDE SEQUENCE [LARGE SCALE GENOMIC DNA]</scope>
    <source>
        <strain evidence="1">BRIP57314</strain>
    </source>
</reference>
<protein>
    <submittedName>
        <fullName evidence="1">Putative oxidoreductase</fullName>
    </submittedName>
</protein>
<dbReference type="PANTHER" id="PTHR45458:SF3">
    <property type="entry name" value="CHAIN DEHYDROGENASE (ATSC), PUTATIVE-RELATED"/>
    <property type="match status" value="1"/>
</dbReference>
<keyword evidence="2" id="KW-1185">Reference proteome</keyword>
<dbReference type="PANTHER" id="PTHR45458">
    <property type="entry name" value="SHORT-CHAIN DEHYDROGENASE/REDUCTASE SDR"/>
    <property type="match status" value="1"/>
</dbReference>
<dbReference type="InterPro" id="IPR052184">
    <property type="entry name" value="SDR_enzymes"/>
</dbReference>
<dbReference type="InterPro" id="IPR002347">
    <property type="entry name" value="SDR_fam"/>
</dbReference>
<comment type="caution">
    <text evidence="1">The sequence shown here is derived from an EMBL/GenBank/DDBJ whole genome shotgun (WGS) entry which is preliminary data.</text>
</comment>
<dbReference type="PRINTS" id="PR00081">
    <property type="entry name" value="GDHRDH"/>
</dbReference>
<accession>A0A4U6XAE1</accession>
<dbReference type="OrthoDB" id="7289984at2759"/>